<evidence type="ECO:0000259" key="6">
    <source>
        <dbReference type="SMART" id="SM00360"/>
    </source>
</evidence>
<dbReference type="PANTHER" id="PTHR45904:SF2">
    <property type="entry name" value="TRNA (URACIL-5-)-METHYLTRANSFERASE HOMOLOG A"/>
    <property type="match status" value="1"/>
</dbReference>
<comment type="caution">
    <text evidence="4">Lacks conserved residue(s) required for the propagation of feature annotation.</text>
</comment>
<feature type="binding site" evidence="4">
    <location>
        <position position="412"/>
    </location>
    <ligand>
        <name>S-adenosyl-L-methionine</name>
        <dbReference type="ChEBI" id="CHEBI:59789"/>
    </ligand>
</feature>
<keyword evidence="1 4" id="KW-0489">Methyltransferase</keyword>
<dbReference type="PANTHER" id="PTHR45904">
    <property type="entry name" value="TRNA (URACIL-5-)-METHYLTRANSFERASE"/>
    <property type="match status" value="1"/>
</dbReference>
<dbReference type="InterPro" id="IPR000504">
    <property type="entry name" value="RRM_dom"/>
</dbReference>
<dbReference type="InterPro" id="IPR045850">
    <property type="entry name" value="TRM2_met"/>
</dbReference>
<evidence type="ECO:0000256" key="4">
    <source>
        <dbReference type="PROSITE-ProRule" id="PRU01024"/>
    </source>
</evidence>
<dbReference type="SMART" id="SM00360">
    <property type="entry name" value="RRM"/>
    <property type="match status" value="1"/>
</dbReference>
<feature type="domain" description="RRM" evidence="6">
    <location>
        <begin position="7"/>
        <end position="75"/>
    </location>
</feature>
<feature type="active site" evidence="5">
    <location>
        <position position="508"/>
    </location>
</feature>
<keyword evidence="3 4" id="KW-0949">S-adenosyl-L-methionine</keyword>
<feature type="binding site" evidence="4">
    <location>
        <position position="462"/>
    </location>
    <ligand>
        <name>S-adenosyl-L-methionine</name>
        <dbReference type="ChEBI" id="CHEBI:59789"/>
    </ligand>
</feature>
<accession>A0AAW1S7V8</accession>
<dbReference type="InterPro" id="IPR010280">
    <property type="entry name" value="U5_MeTrfase_fam"/>
</dbReference>
<dbReference type="GO" id="GO:0008757">
    <property type="term" value="F:S-adenosylmethionine-dependent methyltransferase activity"/>
    <property type="evidence" value="ECO:0007669"/>
    <property type="project" value="UniProtKB-ARBA"/>
</dbReference>
<organism evidence="7 8">
    <name type="scientific">Elliptochloris bilobata</name>
    <dbReference type="NCBI Taxonomy" id="381761"/>
    <lineage>
        <taxon>Eukaryota</taxon>
        <taxon>Viridiplantae</taxon>
        <taxon>Chlorophyta</taxon>
        <taxon>core chlorophytes</taxon>
        <taxon>Trebouxiophyceae</taxon>
        <taxon>Trebouxiophyceae incertae sedis</taxon>
        <taxon>Elliptochloris clade</taxon>
        <taxon>Elliptochloris</taxon>
    </lineage>
</organism>
<dbReference type="Gene3D" id="3.40.50.150">
    <property type="entry name" value="Vaccinia Virus protein VP39"/>
    <property type="match status" value="2"/>
</dbReference>
<feature type="binding site" evidence="4">
    <location>
        <position position="480"/>
    </location>
    <ligand>
        <name>S-adenosyl-L-methionine</name>
        <dbReference type="ChEBI" id="CHEBI:59789"/>
    </ligand>
</feature>
<proteinExistence type="inferred from homology"/>
<dbReference type="GO" id="GO:0032259">
    <property type="term" value="P:methylation"/>
    <property type="evidence" value="ECO:0007669"/>
    <property type="project" value="UniProtKB-KW"/>
</dbReference>
<dbReference type="GO" id="GO:0008173">
    <property type="term" value="F:RNA methyltransferase activity"/>
    <property type="evidence" value="ECO:0007669"/>
    <property type="project" value="InterPro"/>
</dbReference>
<dbReference type="InterPro" id="IPR035979">
    <property type="entry name" value="RBD_domain_sf"/>
</dbReference>
<dbReference type="Proteomes" id="UP001445335">
    <property type="component" value="Unassembled WGS sequence"/>
</dbReference>
<dbReference type="GO" id="GO:0006396">
    <property type="term" value="P:RNA processing"/>
    <property type="evidence" value="ECO:0007669"/>
    <property type="project" value="InterPro"/>
</dbReference>
<dbReference type="SUPFAM" id="SSF54928">
    <property type="entry name" value="RNA-binding domain, RBD"/>
    <property type="match status" value="1"/>
</dbReference>
<dbReference type="GO" id="GO:0009451">
    <property type="term" value="P:RNA modification"/>
    <property type="evidence" value="ECO:0007669"/>
    <property type="project" value="UniProtKB-ARBA"/>
</dbReference>
<keyword evidence="2 4" id="KW-0808">Transferase</keyword>
<dbReference type="InterPro" id="IPR012677">
    <property type="entry name" value="Nucleotide-bd_a/b_plait_sf"/>
</dbReference>
<comment type="caution">
    <text evidence="7">The sequence shown here is derived from an EMBL/GenBank/DDBJ whole genome shotgun (WGS) entry which is preliminary data.</text>
</comment>
<dbReference type="InterPro" id="IPR030390">
    <property type="entry name" value="MeTrfase_TrmA_AS"/>
</dbReference>
<dbReference type="Pfam" id="PF13649">
    <property type="entry name" value="Methyltransf_25"/>
    <property type="match status" value="1"/>
</dbReference>
<dbReference type="InterPro" id="IPR030391">
    <property type="entry name" value="MeTrfase_TrmA_CS"/>
</dbReference>
<dbReference type="InterPro" id="IPR041698">
    <property type="entry name" value="Methyltransf_25"/>
</dbReference>
<dbReference type="PROSITE" id="PS01230">
    <property type="entry name" value="TRMA_1"/>
    <property type="match status" value="1"/>
</dbReference>
<dbReference type="PROSITE" id="PS51687">
    <property type="entry name" value="SAM_MT_RNA_M5U"/>
    <property type="match status" value="1"/>
</dbReference>
<dbReference type="Gene3D" id="2.40.50.1070">
    <property type="match status" value="1"/>
</dbReference>
<dbReference type="Gene3D" id="3.30.70.330">
    <property type="match status" value="1"/>
</dbReference>
<evidence type="ECO:0000256" key="1">
    <source>
        <dbReference type="ARBA" id="ARBA00022603"/>
    </source>
</evidence>
<protein>
    <recommendedName>
        <fullName evidence="6">RRM domain-containing protein</fullName>
    </recommendedName>
</protein>
<comment type="similarity">
    <text evidence="4">Belongs to the class I-like SAM-binding methyltransferase superfamily. RNA M5U methyltransferase family.</text>
</comment>
<dbReference type="CDD" id="cd02440">
    <property type="entry name" value="AdoMet_MTases"/>
    <property type="match status" value="1"/>
</dbReference>
<keyword evidence="8" id="KW-1185">Reference proteome</keyword>
<feature type="active site" description="Nucleophile" evidence="4">
    <location>
        <position position="508"/>
    </location>
</feature>
<evidence type="ECO:0000256" key="5">
    <source>
        <dbReference type="PROSITE-ProRule" id="PRU10015"/>
    </source>
</evidence>
<sequence length="557" mass="58735">MVAASLNACVQNLPRKWDQQRLVALLQEQGLQYVVARKKAGRPYAFVSFACAEHRAAAEAALRTLTLAGRPMAVRDATVGRDKGAAAQLVEPTEATRAVAEMDIRNAVTPLWQVPYGEQLRRKHAVVAAALARITKLSAKAHRAALRPGTWPAWLHTARGAPGNAAAPLVGIVRSPQLQGYRNKCEFTVGVGTDDKPAVGFLLGAYKDGLTAVVPPTGCRNVSAVAAECAALLQAFVRQRSRLPVWDKRCNSGFWRLLLVREGRRRMHLPDSVSGQPLAAAAAGPVTDLDWQRWLITVPEAPGAALEVSEAQAAPPPPDELMLIVQVDPTAPGADALAQGELAALGEFLRQSAPRPLTTLLLQHHSGLSNAAAPDALLLPFPAPPADGGERQCICDALGDLTFRISPSAFFQVNTGAAAVLYALAGAWAAPDPGAVLLDICCGTGTIGLTLARRAARVVGVDIVESAVADARTALVAVVDPPRAGLHPRVLHSLLQCAALRRLVYVSCNPDTLARDAAALCAPQGRGGPLPFAPVRAAAVDLFPHTAHVEAVLLLER</sequence>
<evidence type="ECO:0000256" key="3">
    <source>
        <dbReference type="ARBA" id="ARBA00022691"/>
    </source>
</evidence>
<dbReference type="Pfam" id="PF05958">
    <property type="entry name" value="tRNA_U5-meth_tr"/>
    <property type="match status" value="1"/>
</dbReference>
<evidence type="ECO:0000313" key="7">
    <source>
        <dbReference type="EMBL" id="KAK9841753.1"/>
    </source>
</evidence>
<dbReference type="AlphaFoldDB" id="A0AAW1S7V8"/>
<gene>
    <name evidence="7" type="ORF">WJX81_000856</name>
</gene>
<evidence type="ECO:0000313" key="8">
    <source>
        <dbReference type="Proteomes" id="UP001445335"/>
    </source>
</evidence>
<evidence type="ECO:0000256" key="2">
    <source>
        <dbReference type="ARBA" id="ARBA00022679"/>
    </source>
</evidence>
<dbReference type="EMBL" id="JALJOU010000010">
    <property type="protein sequence ID" value="KAK9841753.1"/>
    <property type="molecule type" value="Genomic_DNA"/>
</dbReference>
<reference evidence="7 8" key="1">
    <citation type="journal article" date="2024" name="Nat. Commun.">
        <title>Phylogenomics reveals the evolutionary origins of lichenization in chlorophyte algae.</title>
        <authorList>
            <person name="Puginier C."/>
            <person name="Libourel C."/>
            <person name="Otte J."/>
            <person name="Skaloud P."/>
            <person name="Haon M."/>
            <person name="Grisel S."/>
            <person name="Petersen M."/>
            <person name="Berrin J.G."/>
            <person name="Delaux P.M."/>
            <person name="Dal Grande F."/>
            <person name="Keller J."/>
        </authorList>
    </citation>
    <scope>NUCLEOTIDE SEQUENCE [LARGE SCALE GENOMIC DNA]</scope>
    <source>
        <strain evidence="7 8">SAG 245.80</strain>
    </source>
</reference>
<dbReference type="InterPro" id="IPR029063">
    <property type="entry name" value="SAM-dependent_MTases_sf"/>
</dbReference>
<name>A0AAW1S7V8_9CHLO</name>
<dbReference type="SUPFAM" id="SSF53335">
    <property type="entry name" value="S-adenosyl-L-methionine-dependent methyltransferases"/>
    <property type="match status" value="1"/>
</dbReference>
<dbReference type="PROSITE" id="PS01231">
    <property type="entry name" value="TRMA_2"/>
    <property type="match status" value="1"/>
</dbReference>
<dbReference type="GO" id="GO:0003723">
    <property type="term" value="F:RNA binding"/>
    <property type="evidence" value="ECO:0007669"/>
    <property type="project" value="InterPro"/>
</dbReference>